<dbReference type="GeneID" id="66705574"/>
<dbReference type="RefSeq" id="WP_012267216.1">
    <property type="nucleotide sequence ID" value="NZ_AP019314.1"/>
</dbReference>
<evidence type="ECO:0000313" key="2">
    <source>
        <dbReference type="Proteomes" id="UP000278152"/>
    </source>
</evidence>
<sequence length="274" mass="30792">MESFSRRIFERLAGFAETDSDREVYLNALGSGNPVEKEQDRYECLLHQLKQGDYSAALKAYLQLLAIADEGIQQQLVEIVRERVYSSATDELLRTELLAYFKPPRILDFEDVRVLLASCPDWFTSKNLARARAVQELVAQRCDEELFRTLMIEALRELNHQTRSFNAAYALLEALKKPVCALAVVRLMPSLQDQTTLQEVFKRILAAERQGIDPWEKLPIALVEQQCPLTSALVGELLAVGAEGEIGSLITMLLASAAEPTIVVHLVQEACQED</sequence>
<accession>A0A3G9JHM8</accession>
<reference evidence="1 2" key="1">
    <citation type="submission" date="2018-11" db="EMBL/GenBank/DDBJ databases">
        <title>Complete genome sequence of Microcystis aeruginosa NIES-102.</title>
        <authorList>
            <person name="Yamaguchi H."/>
            <person name="Suzuki S."/>
            <person name="Kawachi M."/>
        </authorList>
    </citation>
    <scope>NUCLEOTIDE SEQUENCE [LARGE SCALE GENOMIC DNA]</scope>
    <source>
        <strain evidence="1 2">NIES-102</strain>
    </source>
</reference>
<name>A0A3G9JHM8_MICVR</name>
<protein>
    <submittedName>
        <fullName evidence="1">Uncharacterized protein</fullName>
    </submittedName>
</protein>
<gene>
    <name evidence="1" type="ORF">myaer102_20240</name>
</gene>
<dbReference type="EMBL" id="AP019314">
    <property type="protein sequence ID" value="BBH39492.1"/>
    <property type="molecule type" value="Genomic_DNA"/>
</dbReference>
<dbReference type="AlphaFoldDB" id="A0A3G9JHM8"/>
<dbReference type="Proteomes" id="UP000278152">
    <property type="component" value="Chromosome"/>
</dbReference>
<evidence type="ECO:0000313" key="1">
    <source>
        <dbReference type="EMBL" id="BBH39492.1"/>
    </source>
</evidence>
<dbReference type="KEGG" id="mvz:myaer102_20240"/>
<proteinExistence type="predicted"/>
<organism evidence="1 2">
    <name type="scientific">Microcystis viridis NIES-102</name>
    <dbReference type="NCBI Taxonomy" id="213615"/>
    <lineage>
        <taxon>Bacteria</taxon>
        <taxon>Bacillati</taxon>
        <taxon>Cyanobacteriota</taxon>
        <taxon>Cyanophyceae</taxon>
        <taxon>Oscillatoriophycideae</taxon>
        <taxon>Chroococcales</taxon>
        <taxon>Microcystaceae</taxon>
        <taxon>Microcystis</taxon>
    </lineage>
</organism>